<feature type="non-terminal residue" evidence="2">
    <location>
        <position position="59"/>
    </location>
</feature>
<accession>A0A9N9K344</accession>
<dbReference type="OrthoDB" id="10419537at2759"/>
<evidence type="ECO:0000313" key="2">
    <source>
        <dbReference type="EMBL" id="CAG8808480.1"/>
    </source>
</evidence>
<protein>
    <submittedName>
        <fullName evidence="2">18681_t:CDS:1</fullName>
    </submittedName>
</protein>
<feature type="compositionally biased region" description="Polar residues" evidence="1">
    <location>
        <begin position="15"/>
        <end position="24"/>
    </location>
</feature>
<feature type="compositionally biased region" description="Low complexity" evidence="1">
    <location>
        <begin position="1"/>
        <end position="11"/>
    </location>
</feature>
<dbReference type="EMBL" id="CAJVPZ010081408">
    <property type="protein sequence ID" value="CAG8808480.1"/>
    <property type="molecule type" value="Genomic_DNA"/>
</dbReference>
<name>A0A9N9K344_9GLOM</name>
<sequence>MNNNTNQSQENNDQRLQNFDTQPNAGDLLRRASRSRNTANLIISTSPVIQQYTYLVEGE</sequence>
<evidence type="ECO:0000256" key="1">
    <source>
        <dbReference type="SAM" id="MobiDB-lite"/>
    </source>
</evidence>
<evidence type="ECO:0000313" key="3">
    <source>
        <dbReference type="Proteomes" id="UP000789396"/>
    </source>
</evidence>
<dbReference type="Proteomes" id="UP000789396">
    <property type="component" value="Unassembled WGS sequence"/>
</dbReference>
<dbReference type="AlphaFoldDB" id="A0A9N9K344"/>
<feature type="region of interest" description="Disordered" evidence="1">
    <location>
        <begin position="1"/>
        <end position="37"/>
    </location>
</feature>
<proteinExistence type="predicted"/>
<gene>
    <name evidence="2" type="ORF">RFULGI_LOCUS18491</name>
</gene>
<comment type="caution">
    <text evidence="2">The sequence shown here is derived from an EMBL/GenBank/DDBJ whole genome shotgun (WGS) entry which is preliminary data.</text>
</comment>
<organism evidence="2 3">
    <name type="scientific">Racocetra fulgida</name>
    <dbReference type="NCBI Taxonomy" id="60492"/>
    <lineage>
        <taxon>Eukaryota</taxon>
        <taxon>Fungi</taxon>
        <taxon>Fungi incertae sedis</taxon>
        <taxon>Mucoromycota</taxon>
        <taxon>Glomeromycotina</taxon>
        <taxon>Glomeromycetes</taxon>
        <taxon>Diversisporales</taxon>
        <taxon>Gigasporaceae</taxon>
        <taxon>Racocetra</taxon>
    </lineage>
</organism>
<reference evidence="2" key="1">
    <citation type="submission" date="2021-06" db="EMBL/GenBank/DDBJ databases">
        <authorList>
            <person name="Kallberg Y."/>
            <person name="Tangrot J."/>
            <person name="Rosling A."/>
        </authorList>
    </citation>
    <scope>NUCLEOTIDE SEQUENCE</scope>
    <source>
        <strain evidence="2">IN212</strain>
    </source>
</reference>
<keyword evidence="3" id="KW-1185">Reference proteome</keyword>